<reference evidence="1 2" key="1">
    <citation type="submission" date="2024-09" db="EMBL/GenBank/DDBJ databases">
        <title>Chromosome-scale assembly of Riccia fluitans.</title>
        <authorList>
            <person name="Paukszto L."/>
            <person name="Sawicki J."/>
            <person name="Karawczyk K."/>
            <person name="Piernik-Szablinska J."/>
            <person name="Szczecinska M."/>
            <person name="Mazdziarz M."/>
        </authorList>
    </citation>
    <scope>NUCLEOTIDE SEQUENCE [LARGE SCALE GENOMIC DNA]</scope>
    <source>
        <strain evidence="1">Rf_01</strain>
        <tissue evidence="1">Aerial parts of the thallus</tissue>
    </source>
</reference>
<accession>A0ABD1ZKA1</accession>
<comment type="caution">
    <text evidence="1">The sequence shown here is derived from an EMBL/GenBank/DDBJ whole genome shotgun (WGS) entry which is preliminary data.</text>
</comment>
<name>A0ABD1ZKA1_9MARC</name>
<protein>
    <submittedName>
        <fullName evidence="1">Uncharacterized protein</fullName>
    </submittedName>
</protein>
<keyword evidence="2" id="KW-1185">Reference proteome</keyword>
<dbReference type="Proteomes" id="UP001605036">
    <property type="component" value="Unassembled WGS sequence"/>
</dbReference>
<dbReference type="EMBL" id="JBHFFA010000001">
    <property type="protein sequence ID" value="KAL2651798.1"/>
    <property type="molecule type" value="Genomic_DNA"/>
</dbReference>
<organism evidence="1 2">
    <name type="scientific">Riccia fluitans</name>
    <dbReference type="NCBI Taxonomy" id="41844"/>
    <lineage>
        <taxon>Eukaryota</taxon>
        <taxon>Viridiplantae</taxon>
        <taxon>Streptophyta</taxon>
        <taxon>Embryophyta</taxon>
        <taxon>Marchantiophyta</taxon>
        <taxon>Marchantiopsida</taxon>
        <taxon>Marchantiidae</taxon>
        <taxon>Marchantiales</taxon>
        <taxon>Ricciaceae</taxon>
        <taxon>Riccia</taxon>
    </lineage>
</organism>
<dbReference type="AlphaFoldDB" id="A0ABD1ZKA1"/>
<evidence type="ECO:0000313" key="1">
    <source>
        <dbReference type="EMBL" id="KAL2651798.1"/>
    </source>
</evidence>
<sequence length="79" mass="9264">MRKSVMRTKNLRISRLPKLEGEDIKHEIKQVSKGISRFHYVPSFRILVRSAAVVRKSRNYSGHYENLGRSVYSRLSVFV</sequence>
<proteinExistence type="predicted"/>
<evidence type="ECO:0000313" key="2">
    <source>
        <dbReference type="Proteomes" id="UP001605036"/>
    </source>
</evidence>
<gene>
    <name evidence="1" type="ORF">R1flu_019926</name>
</gene>